<evidence type="ECO:0000256" key="1">
    <source>
        <dbReference type="SAM" id="MobiDB-lite"/>
    </source>
</evidence>
<feature type="chain" id="PRO_5028422485" description="DUF1190 domain-containing protein" evidence="2">
    <location>
        <begin position="20"/>
        <end position="282"/>
    </location>
</feature>
<feature type="compositionally biased region" description="Polar residues" evidence="1">
    <location>
        <begin position="201"/>
        <end position="244"/>
    </location>
</feature>
<feature type="signal peptide" evidence="2">
    <location>
        <begin position="1"/>
        <end position="19"/>
    </location>
</feature>
<keyword evidence="2" id="KW-0732">Signal</keyword>
<organism evidence="3">
    <name type="scientific">Planktothricoides sp. SpSt-374</name>
    <dbReference type="NCBI Taxonomy" id="2282167"/>
    <lineage>
        <taxon>Bacteria</taxon>
        <taxon>Bacillati</taxon>
        <taxon>Cyanobacteriota</taxon>
        <taxon>Cyanophyceae</taxon>
        <taxon>Oscillatoriophycideae</taxon>
        <taxon>Oscillatoriales</taxon>
        <taxon>Oscillatoriaceae</taxon>
        <taxon>Planktothricoides</taxon>
    </lineage>
</organism>
<proteinExistence type="predicted"/>
<dbReference type="AlphaFoldDB" id="A0A7C3ZSL2"/>
<feature type="region of interest" description="Disordered" evidence="1">
    <location>
        <begin position="195"/>
        <end position="282"/>
    </location>
</feature>
<evidence type="ECO:0000256" key="2">
    <source>
        <dbReference type="SAM" id="SignalP"/>
    </source>
</evidence>
<dbReference type="EMBL" id="DSPX01000059">
    <property type="protein sequence ID" value="HGG00246.1"/>
    <property type="molecule type" value="Genomic_DNA"/>
</dbReference>
<gene>
    <name evidence="3" type="ORF">ENR15_06225</name>
</gene>
<accession>A0A7C3ZSL2</accession>
<name>A0A7C3ZSL2_9CYAN</name>
<feature type="compositionally biased region" description="Low complexity" evidence="1">
    <location>
        <begin position="245"/>
        <end position="282"/>
    </location>
</feature>
<protein>
    <recommendedName>
        <fullName evidence="4">DUF1190 domain-containing protein</fullName>
    </recommendedName>
</protein>
<reference evidence="3" key="1">
    <citation type="journal article" date="2020" name="mSystems">
        <title>Genome- and Community-Level Interaction Insights into Carbon Utilization and Element Cycling Functions of Hydrothermarchaeota in Hydrothermal Sediment.</title>
        <authorList>
            <person name="Zhou Z."/>
            <person name="Liu Y."/>
            <person name="Xu W."/>
            <person name="Pan J."/>
            <person name="Luo Z.H."/>
            <person name="Li M."/>
        </authorList>
    </citation>
    <scope>NUCLEOTIDE SEQUENCE [LARGE SCALE GENOMIC DNA]</scope>
    <source>
        <strain evidence="3">SpSt-374</strain>
    </source>
</reference>
<evidence type="ECO:0008006" key="4">
    <source>
        <dbReference type="Google" id="ProtNLM"/>
    </source>
</evidence>
<sequence>MLRKFIAWFSIAILCFTTAACGSSTTSAVSTPNPVQSRLADGQYPVQQATYNDADGSYRLFLLNASPSVFTTTDLRMARLTEAETSAGQSSYLDIKSGQSSLHLSENFKIEYVHAVTENRTNPQTGRSEVVVVRQESSFWTPFAGALAGQMVANLLFTPQYYVPPVYQRGIMTGYGGYGSTYSQAVDRYQTRYQQPPPAVQNRTAQLRTTGNIRNSQNRGSTSTVRPSSNQDRPTGSGFGSSNLKPSQQARPSSKPKPSSGSFGSGRSSGASRRSFGGARRR</sequence>
<comment type="caution">
    <text evidence="3">The sequence shown here is derived from an EMBL/GenBank/DDBJ whole genome shotgun (WGS) entry which is preliminary data.</text>
</comment>
<evidence type="ECO:0000313" key="3">
    <source>
        <dbReference type="EMBL" id="HGG00246.1"/>
    </source>
</evidence>
<dbReference type="PROSITE" id="PS51257">
    <property type="entry name" value="PROKAR_LIPOPROTEIN"/>
    <property type="match status" value="1"/>
</dbReference>